<dbReference type="Pfam" id="PF13671">
    <property type="entry name" value="AAA_33"/>
    <property type="match status" value="1"/>
</dbReference>
<evidence type="ECO:0000313" key="2">
    <source>
        <dbReference type="Proteomes" id="UP000284824"/>
    </source>
</evidence>
<dbReference type="GO" id="GO:0016301">
    <property type="term" value="F:kinase activity"/>
    <property type="evidence" value="ECO:0007669"/>
    <property type="project" value="UniProtKB-KW"/>
</dbReference>
<dbReference type="SUPFAM" id="SSF52540">
    <property type="entry name" value="P-loop containing nucleoside triphosphate hydrolases"/>
    <property type="match status" value="1"/>
</dbReference>
<comment type="caution">
    <text evidence="1">The sequence shown here is derived from an EMBL/GenBank/DDBJ whole genome shotgun (WGS) entry which is preliminary data.</text>
</comment>
<organism evidence="1 2">
    <name type="scientific">Nonomuraea polychroma</name>
    <dbReference type="NCBI Taxonomy" id="46176"/>
    <lineage>
        <taxon>Bacteria</taxon>
        <taxon>Bacillati</taxon>
        <taxon>Actinomycetota</taxon>
        <taxon>Actinomycetes</taxon>
        <taxon>Streptosporangiales</taxon>
        <taxon>Streptosporangiaceae</taxon>
        <taxon>Nonomuraea</taxon>
    </lineage>
</organism>
<dbReference type="InterPro" id="IPR027417">
    <property type="entry name" value="P-loop_NTPase"/>
</dbReference>
<protein>
    <submittedName>
        <fullName evidence="1">Putative kinase</fullName>
    </submittedName>
</protein>
<accession>A0A438MD94</accession>
<dbReference type="Proteomes" id="UP000284824">
    <property type="component" value="Unassembled WGS sequence"/>
</dbReference>
<name>A0A438MD94_9ACTN</name>
<evidence type="ECO:0000313" key="1">
    <source>
        <dbReference type="EMBL" id="RVX43521.1"/>
    </source>
</evidence>
<sequence>MGRLILLCGLPGAGKTTLARRLASEIPAVRLCPDEWLAHLGLDLYDEPARDRLERQLWRHAQDLLRLGQTVILEYGFWARAEREAMRLGARALGATVELRYLAVPLEELHRRLERRNAAGDAGTAPISRDLLDQWATIFEPPTPDELARYDA</sequence>
<dbReference type="RefSeq" id="WP_206641727.1">
    <property type="nucleotide sequence ID" value="NZ_SAUN01000001.1"/>
</dbReference>
<dbReference type="Gene3D" id="3.40.50.300">
    <property type="entry name" value="P-loop containing nucleotide triphosphate hydrolases"/>
    <property type="match status" value="1"/>
</dbReference>
<keyword evidence="1" id="KW-0418">Kinase</keyword>
<gene>
    <name evidence="1" type="ORF">EDD27_6205</name>
</gene>
<keyword evidence="2" id="KW-1185">Reference proteome</keyword>
<keyword evidence="1" id="KW-0808">Transferase</keyword>
<dbReference type="EMBL" id="SAUN01000001">
    <property type="protein sequence ID" value="RVX43521.1"/>
    <property type="molecule type" value="Genomic_DNA"/>
</dbReference>
<dbReference type="AlphaFoldDB" id="A0A438MD94"/>
<reference evidence="1 2" key="1">
    <citation type="submission" date="2019-01" db="EMBL/GenBank/DDBJ databases">
        <title>Sequencing the genomes of 1000 actinobacteria strains.</title>
        <authorList>
            <person name="Klenk H.-P."/>
        </authorList>
    </citation>
    <scope>NUCLEOTIDE SEQUENCE [LARGE SCALE GENOMIC DNA]</scope>
    <source>
        <strain evidence="1 2">DSM 43925</strain>
    </source>
</reference>
<proteinExistence type="predicted"/>